<feature type="region of interest" description="Disordered" evidence="1">
    <location>
        <begin position="241"/>
        <end position="284"/>
    </location>
</feature>
<dbReference type="AlphaFoldDB" id="A0A2J5I007"/>
<dbReference type="Proteomes" id="UP000235023">
    <property type="component" value="Unassembled WGS sequence"/>
</dbReference>
<dbReference type="OrthoDB" id="4187970at2759"/>
<evidence type="ECO:0000256" key="1">
    <source>
        <dbReference type="SAM" id="MobiDB-lite"/>
    </source>
</evidence>
<dbReference type="EMBL" id="KZ559521">
    <property type="protein sequence ID" value="PLN83090.1"/>
    <property type="molecule type" value="Genomic_DNA"/>
</dbReference>
<feature type="region of interest" description="Disordered" evidence="1">
    <location>
        <begin position="45"/>
        <end position="82"/>
    </location>
</feature>
<sequence length="284" mass="30875">MSSKIATTTLSTPTTTSSPNIIRSTITTCTFQSLSSSDRIHRSDLSTVDLTNPPRPLDPKDKDKGKKSKKPAAVTVTRTKASNSTLTRSSANRCTLADSELVDVPAARSVVAECSTLRDVPSIRRITAEKSLVEKSSLARCGLKDSTVSESVVCRSKLDKVRLLRCRVKRTTLVECDVEDCEIFRTEFTGMRLRNGVWKKGRLIGKVAEGEVIAIGVHGEKLDIPSDIPLATDPKVQAIIKEEPGSTTEEDPSDEDSIDAAPPPYTSSMTPEGFFMGDHKVQHS</sequence>
<dbReference type="Gene3D" id="2.160.20.80">
    <property type="entry name" value="E3 ubiquitin-protein ligase SopA"/>
    <property type="match status" value="1"/>
</dbReference>
<reference evidence="3" key="1">
    <citation type="submission" date="2017-12" db="EMBL/GenBank/DDBJ databases">
        <authorList>
            <consortium name="DOE Joint Genome Institute"/>
            <person name="Mondo S.J."/>
            <person name="Kjaerbolling I."/>
            <person name="Vesth T.C."/>
            <person name="Frisvad J.C."/>
            <person name="Nybo J.L."/>
            <person name="Theobald S."/>
            <person name="Kuo A."/>
            <person name="Bowyer P."/>
            <person name="Matsuda Y."/>
            <person name="Lyhne E.K."/>
            <person name="Kogle M.E."/>
            <person name="Clum A."/>
            <person name="Lipzen A."/>
            <person name="Salamov A."/>
            <person name="Ngan C.Y."/>
            <person name="Daum C."/>
            <person name="Chiniquy J."/>
            <person name="Barry K."/>
            <person name="LaButti K."/>
            <person name="Haridas S."/>
            <person name="Simmons B.A."/>
            <person name="Magnuson J.K."/>
            <person name="Mortensen U.H."/>
            <person name="Larsen T.O."/>
            <person name="Grigoriev I.V."/>
            <person name="Baker S.E."/>
            <person name="Andersen M.R."/>
            <person name="Nordberg H.P."/>
            <person name="Cantor M.N."/>
            <person name="Hua S.X."/>
        </authorList>
    </citation>
    <scope>NUCLEOTIDE SEQUENCE [LARGE SCALE GENOMIC DNA]</scope>
    <source>
        <strain evidence="3">IBT 19404</strain>
    </source>
</reference>
<feature type="compositionally biased region" description="Acidic residues" evidence="1">
    <location>
        <begin position="248"/>
        <end position="258"/>
    </location>
</feature>
<name>A0A2J5I007_9EURO</name>
<accession>A0A2J5I007</accession>
<evidence type="ECO:0000313" key="3">
    <source>
        <dbReference type="Proteomes" id="UP000235023"/>
    </source>
</evidence>
<organism evidence="2 3">
    <name type="scientific">Aspergillus taichungensis</name>
    <dbReference type="NCBI Taxonomy" id="482145"/>
    <lineage>
        <taxon>Eukaryota</taxon>
        <taxon>Fungi</taxon>
        <taxon>Dikarya</taxon>
        <taxon>Ascomycota</taxon>
        <taxon>Pezizomycotina</taxon>
        <taxon>Eurotiomycetes</taxon>
        <taxon>Eurotiomycetidae</taxon>
        <taxon>Eurotiales</taxon>
        <taxon>Aspergillaceae</taxon>
        <taxon>Aspergillus</taxon>
        <taxon>Aspergillus subgen. Circumdati</taxon>
    </lineage>
</organism>
<keyword evidence="3" id="KW-1185">Reference proteome</keyword>
<gene>
    <name evidence="2" type="ORF">BDW42DRAFT_68345</name>
</gene>
<protein>
    <submittedName>
        <fullName evidence="2">Uncharacterized protein</fullName>
    </submittedName>
</protein>
<dbReference type="SUPFAM" id="SSF141571">
    <property type="entry name" value="Pentapeptide repeat-like"/>
    <property type="match status" value="1"/>
</dbReference>
<evidence type="ECO:0000313" key="2">
    <source>
        <dbReference type="EMBL" id="PLN83090.1"/>
    </source>
</evidence>
<proteinExistence type="predicted"/>